<dbReference type="NCBIfam" id="TIGR00506">
    <property type="entry name" value="ribB"/>
    <property type="match status" value="1"/>
</dbReference>
<dbReference type="PANTHER" id="PTHR21327:SF47">
    <property type="entry name" value="GTP CYCLOHYDROLASE II DOMAIN-CONTAINING PROTEIN"/>
    <property type="match status" value="1"/>
</dbReference>
<comment type="similarity">
    <text evidence="5">In the N-terminal section; belongs to the DHBP synthase family.</text>
</comment>
<feature type="binding site" evidence="14">
    <location>
        <begin position="264"/>
        <end position="268"/>
    </location>
    <ligand>
        <name>GTP</name>
        <dbReference type="ChEBI" id="CHEBI:37565"/>
    </ligand>
</feature>
<dbReference type="EC" id="3.5.4.25" evidence="14"/>
<feature type="binding site" evidence="14">
    <location>
        <position position="269"/>
    </location>
    <ligand>
        <name>Zn(2+)</name>
        <dbReference type="ChEBI" id="CHEBI:29105"/>
        <note>catalytic</note>
    </ligand>
</feature>
<accession>A0A4Q7TAK8</accession>
<keyword evidence="6 14" id="KW-0686">Riboflavin biosynthesis</keyword>
<protein>
    <recommendedName>
        <fullName evidence="14">GTP cyclohydrolase-2</fullName>
        <ecNumber evidence="14">3.5.4.25</ecNumber>
    </recommendedName>
    <alternativeName>
        <fullName evidence="14">GTP cyclohydrolase II</fullName>
    </alternativeName>
</protein>
<sequence>MSIASIPQALAELRAGRPVLVADDESRENEGDVIISAELATPEWIAWTIRNTSGFLCAPMTNAIADRLELPLMVERNEDSLRTAYTVTVDAASGITTGISARDRAHTLRVLANAEATPASVIRPGHILPLRAVDGGVRQRPGHTEAAVELMRLAGLSEVAAIGELVSDDGDMMRLPEMIAFGRAEGVVVITIADLIDYLNSGATGDDVEDVTPIDEGSSVRFEVATTVPTNHGPFSMRAYRDRKTGADHVAIVSGMPRDDMVVRVHSECLTGEAFGSLKCECGPQLDAALDVIHRQGGAVLYMRGHEGRGIGLINKLKAYRLQEDGYDTLDANLALGLPADARDYQAASDMLRDLGVTKVRLLSNNPEKMRQLTQYGIEVTGLVPLVVGVGADNEGYLNAKRDRMGHQLPDSITSAPVFTTLEGRTA</sequence>
<evidence type="ECO:0000256" key="12">
    <source>
        <dbReference type="ARBA" id="ARBA00043932"/>
    </source>
</evidence>
<evidence type="ECO:0000256" key="6">
    <source>
        <dbReference type="ARBA" id="ARBA00022619"/>
    </source>
</evidence>
<dbReference type="UniPathway" id="UPA00275">
    <property type="reaction ID" value="UER00399"/>
</dbReference>
<dbReference type="NCBIfam" id="TIGR00505">
    <property type="entry name" value="ribA"/>
    <property type="match status" value="1"/>
</dbReference>
<feature type="binding site" evidence="14">
    <location>
        <position position="282"/>
    </location>
    <ligand>
        <name>Zn(2+)</name>
        <dbReference type="ChEBI" id="CHEBI:29105"/>
        <note>catalytic</note>
    </ligand>
</feature>
<evidence type="ECO:0000256" key="8">
    <source>
        <dbReference type="ARBA" id="ARBA00022741"/>
    </source>
</evidence>
<keyword evidence="7 14" id="KW-0479">Metal-binding</keyword>
<keyword evidence="11 14" id="KW-0342">GTP-binding</keyword>
<dbReference type="GO" id="GO:0008270">
    <property type="term" value="F:zinc ion binding"/>
    <property type="evidence" value="ECO:0007669"/>
    <property type="project" value="UniProtKB-UniRule"/>
</dbReference>
<evidence type="ECO:0000256" key="1">
    <source>
        <dbReference type="ARBA" id="ARBA00000141"/>
    </source>
</evidence>
<dbReference type="InterPro" id="IPR000422">
    <property type="entry name" value="DHBP_synthase_RibB"/>
</dbReference>
<dbReference type="Proteomes" id="UP000292408">
    <property type="component" value="Unassembled WGS sequence"/>
</dbReference>
<dbReference type="HAMAP" id="MF_00179">
    <property type="entry name" value="RibA"/>
    <property type="match status" value="1"/>
</dbReference>
<dbReference type="Pfam" id="PF00925">
    <property type="entry name" value="GTP_cyclohydro2"/>
    <property type="match status" value="1"/>
</dbReference>
<feature type="binding site" evidence="14">
    <location>
        <position position="285"/>
    </location>
    <ligand>
        <name>GTP</name>
        <dbReference type="ChEBI" id="CHEBI:37565"/>
    </ligand>
</feature>
<evidence type="ECO:0000256" key="13">
    <source>
        <dbReference type="ARBA" id="ARBA00049295"/>
    </source>
</evidence>
<dbReference type="PANTHER" id="PTHR21327">
    <property type="entry name" value="GTP CYCLOHYDROLASE II-RELATED"/>
    <property type="match status" value="1"/>
</dbReference>
<feature type="binding site" evidence="14">
    <location>
        <position position="364"/>
    </location>
    <ligand>
        <name>GTP</name>
        <dbReference type="ChEBI" id="CHEBI:37565"/>
    </ligand>
</feature>
<evidence type="ECO:0000313" key="17">
    <source>
        <dbReference type="Proteomes" id="UP000292408"/>
    </source>
</evidence>
<keyword evidence="8 14" id="KW-0547">Nucleotide-binding</keyword>
<comment type="function">
    <text evidence="2">Catalyzes the conversion of D-ribulose 5-phosphate to formate and 3,4-dihydroxy-2-butanone 4-phosphate.</text>
</comment>
<dbReference type="InterPro" id="IPR032677">
    <property type="entry name" value="GTP_cyclohydro_II"/>
</dbReference>
<comment type="caution">
    <text evidence="16">The sequence shown here is derived from an EMBL/GenBank/DDBJ whole genome shotgun (WGS) entry which is preliminary data.</text>
</comment>
<comment type="catalytic activity">
    <reaction evidence="1">
        <text>D-ribulose 5-phosphate = (2S)-2-hydroxy-3-oxobutyl phosphate + formate + H(+)</text>
        <dbReference type="Rhea" id="RHEA:18457"/>
        <dbReference type="ChEBI" id="CHEBI:15378"/>
        <dbReference type="ChEBI" id="CHEBI:15740"/>
        <dbReference type="ChEBI" id="CHEBI:58121"/>
        <dbReference type="ChEBI" id="CHEBI:58830"/>
        <dbReference type="EC" id="4.1.99.12"/>
    </reaction>
</comment>
<dbReference type="AlphaFoldDB" id="A0A4Q7TAK8"/>
<comment type="similarity">
    <text evidence="14">Belongs to the GTP cyclohydrolase II family.</text>
</comment>
<dbReference type="InterPro" id="IPR017945">
    <property type="entry name" value="DHBP_synth_RibB-like_a/b_dom"/>
</dbReference>
<evidence type="ECO:0000256" key="3">
    <source>
        <dbReference type="ARBA" id="ARBA00004853"/>
    </source>
</evidence>
<evidence type="ECO:0000256" key="9">
    <source>
        <dbReference type="ARBA" id="ARBA00022801"/>
    </source>
</evidence>
<dbReference type="Gene3D" id="3.90.870.10">
    <property type="entry name" value="DHBP synthase"/>
    <property type="match status" value="1"/>
</dbReference>
<dbReference type="InterPro" id="IPR036144">
    <property type="entry name" value="RibA-like_sf"/>
</dbReference>
<dbReference type="FunFam" id="3.40.50.10990:FF:000001">
    <property type="entry name" value="Riboflavin biosynthesis protein RibBA"/>
    <property type="match status" value="1"/>
</dbReference>
<reference evidence="16 17" key="1">
    <citation type="journal article" date="2015" name="Stand. Genomic Sci.">
        <title>Genomic Encyclopedia of Bacterial and Archaeal Type Strains, Phase III: the genomes of soil and plant-associated and newly described type strains.</title>
        <authorList>
            <person name="Whitman W.B."/>
            <person name="Woyke T."/>
            <person name="Klenk H.P."/>
            <person name="Zhou Y."/>
            <person name="Lilburn T.G."/>
            <person name="Beck B.J."/>
            <person name="De Vos P."/>
            <person name="Vandamme P."/>
            <person name="Eisen J.A."/>
            <person name="Garrity G."/>
            <person name="Hugenholtz P."/>
            <person name="Kyrpides N.C."/>
        </authorList>
    </citation>
    <scope>NUCLEOTIDE SEQUENCE [LARGE SCALE GENOMIC DNA]</scope>
    <source>
        <strain evidence="16 17">AC4r</strain>
    </source>
</reference>
<dbReference type="GO" id="GO:0005525">
    <property type="term" value="F:GTP binding"/>
    <property type="evidence" value="ECO:0007669"/>
    <property type="project" value="UniProtKB-KW"/>
</dbReference>
<dbReference type="PIRSF" id="PIRSF001259">
    <property type="entry name" value="RibA"/>
    <property type="match status" value="1"/>
</dbReference>
<comment type="catalytic activity">
    <reaction evidence="13 14">
        <text>GTP + 4 H2O = 2,5-diamino-6-hydroxy-4-(5-phosphoribosylamino)-pyrimidine + formate + 2 phosphate + 3 H(+)</text>
        <dbReference type="Rhea" id="RHEA:23704"/>
        <dbReference type="ChEBI" id="CHEBI:15377"/>
        <dbReference type="ChEBI" id="CHEBI:15378"/>
        <dbReference type="ChEBI" id="CHEBI:15740"/>
        <dbReference type="ChEBI" id="CHEBI:37565"/>
        <dbReference type="ChEBI" id="CHEBI:43474"/>
        <dbReference type="ChEBI" id="CHEBI:58614"/>
        <dbReference type="EC" id="3.5.4.25"/>
    </reaction>
</comment>
<comment type="pathway">
    <text evidence="3 14">Cofactor biosynthesis; riboflavin biosynthesis; 5-amino-6-(D-ribitylamino)uracil from GTP: step 1/4.</text>
</comment>
<comment type="cofactor">
    <cofactor evidence="14">
        <name>Zn(2+)</name>
        <dbReference type="ChEBI" id="CHEBI:29105"/>
    </cofactor>
    <text evidence="14">Binds 1 zinc ion per subunit.</text>
</comment>
<dbReference type="Pfam" id="PF00926">
    <property type="entry name" value="DHBP_synthase"/>
    <property type="match status" value="1"/>
</dbReference>
<feature type="domain" description="GTP cyclohydrolase II" evidence="15">
    <location>
        <begin position="224"/>
        <end position="385"/>
    </location>
</feature>
<comment type="pathway">
    <text evidence="4">Cofactor biosynthesis; riboflavin biosynthesis; 2-hydroxy-3-oxobutyl phosphate from D-ribulose 5-phosphate: step 1/1.</text>
</comment>
<gene>
    <name evidence="14" type="primary">ribA</name>
    <name evidence="16" type="ORF">EV140_2542</name>
</gene>
<feature type="active site" description="Nucleophile" evidence="14">
    <location>
        <position position="343"/>
    </location>
</feature>
<dbReference type="GO" id="GO:0003935">
    <property type="term" value="F:GTP cyclohydrolase II activity"/>
    <property type="evidence" value="ECO:0007669"/>
    <property type="project" value="UniProtKB-UniRule"/>
</dbReference>
<feature type="binding site" evidence="14">
    <location>
        <position position="280"/>
    </location>
    <ligand>
        <name>Zn(2+)</name>
        <dbReference type="ChEBI" id="CHEBI:29105"/>
        <note>catalytic</note>
    </ligand>
</feature>
<dbReference type="GO" id="GO:0005829">
    <property type="term" value="C:cytosol"/>
    <property type="evidence" value="ECO:0007669"/>
    <property type="project" value="TreeGrafter"/>
</dbReference>
<dbReference type="NCBIfam" id="NF001591">
    <property type="entry name" value="PRK00393.1"/>
    <property type="match status" value="1"/>
</dbReference>
<evidence type="ECO:0000256" key="5">
    <source>
        <dbReference type="ARBA" id="ARBA00005520"/>
    </source>
</evidence>
<dbReference type="CDD" id="cd00641">
    <property type="entry name" value="GTP_cyclohydro2"/>
    <property type="match status" value="1"/>
</dbReference>
<feature type="active site" description="Proton acceptor" evidence="14">
    <location>
        <position position="341"/>
    </location>
</feature>
<evidence type="ECO:0000256" key="7">
    <source>
        <dbReference type="ARBA" id="ARBA00022723"/>
    </source>
</evidence>
<organism evidence="16 17">
    <name type="scientific">Microcella alkaliphila</name>
    <dbReference type="NCBI Taxonomy" id="279828"/>
    <lineage>
        <taxon>Bacteria</taxon>
        <taxon>Bacillati</taxon>
        <taxon>Actinomycetota</taxon>
        <taxon>Actinomycetes</taxon>
        <taxon>Micrococcales</taxon>
        <taxon>Microbacteriaceae</taxon>
        <taxon>Microcella</taxon>
    </lineage>
</organism>
<evidence type="ECO:0000256" key="11">
    <source>
        <dbReference type="ARBA" id="ARBA00023134"/>
    </source>
</evidence>
<dbReference type="SUPFAM" id="SSF55821">
    <property type="entry name" value="YrdC/RibB"/>
    <property type="match status" value="1"/>
</dbReference>
<evidence type="ECO:0000313" key="16">
    <source>
        <dbReference type="EMBL" id="RZT57424.1"/>
    </source>
</evidence>
<dbReference type="GO" id="GO:0008686">
    <property type="term" value="F:3,4-dihydroxy-2-butanone-4-phosphate synthase activity"/>
    <property type="evidence" value="ECO:0007669"/>
    <property type="project" value="UniProtKB-EC"/>
</dbReference>
<comment type="function">
    <text evidence="12 14">Catalyzes the conversion of GTP to 2,5-diamino-6-ribosylamino-4(3H)-pyrimidinone 5'-phosphate (DARP), formate and pyrophosphate.</text>
</comment>
<keyword evidence="9 14" id="KW-0378">Hydrolase</keyword>
<dbReference type="OrthoDB" id="9793111at2"/>
<evidence type="ECO:0000256" key="2">
    <source>
        <dbReference type="ARBA" id="ARBA00002284"/>
    </source>
</evidence>
<dbReference type="RefSeq" id="WP_130284471.1">
    <property type="nucleotide sequence ID" value="NZ_SGXT01000019.1"/>
</dbReference>
<evidence type="ECO:0000259" key="15">
    <source>
        <dbReference type="Pfam" id="PF00925"/>
    </source>
</evidence>
<keyword evidence="10 14" id="KW-0862">Zinc</keyword>
<dbReference type="InterPro" id="IPR000926">
    <property type="entry name" value="RibA"/>
</dbReference>
<dbReference type="SUPFAM" id="SSF142695">
    <property type="entry name" value="RibA-like"/>
    <property type="match status" value="1"/>
</dbReference>
<feature type="binding site" evidence="14">
    <location>
        <position position="369"/>
    </location>
    <ligand>
        <name>GTP</name>
        <dbReference type="ChEBI" id="CHEBI:37565"/>
    </ligand>
</feature>
<name>A0A4Q7TAK8_9MICO</name>
<feature type="binding site" evidence="14">
    <location>
        <begin position="307"/>
        <end position="309"/>
    </location>
    <ligand>
        <name>GTP</name>
        <dbReference type="ChEBI" id="CHEBI:37565"/>
    </ligand>
</feature>
<keyword evidence="17" id="KW-1185">Reference proteome</keyword>
<dbReference type="GO" id="GO:0009231">
    <property type="term" value="P:riboflavin biosynthetic process"/>
    <property type="evidence" value="ECO:0007669"/>
    <property type="project" value="UniProtKB-UniRule"/>
</dbReference>
<dbReference type="Gene3D" id="3.40.50.10990">
    <property type="entry name" value="GTP cyclohydrolase II"/>
    <property type="match status" value="1"/>
</dbReference>
<evidence type="ECO:0000256" key="4">
    <source>
        <dbReference type="ARBA" id="ARBA00004904"/>
    </source>
</evidence>
<evidence type="ECO:0000256" key="10">
    <source>
        <dbReference type="ARBA" id="ARBA00022833"/>
    </source>
</evidence>
<proteinExistence type="inferred from homology"/>
<feature type="binding site" evidence="14">
    <location>
        <position position="329"/>
    </location>
    <ligand>
        <name>GTP</name>
        <dbReference type="ChEBI" id="CHEBI:37565"/>
    </ligand>
</feature>
<evidence type="ECO:0000256" key="14">
    <source>
        <dbReference type="HAMAP-Rule" id="MF_00179"/>
    </source>
</evidence>
<dbReference type="EMBL" id="SGXT01000019">
    <property type="protein sequence ID" value="RZT57424.1"/>
    <property type="molecule type" value="Genomic_DNA"/>
</dbReference>